<protein>
    <submittedName>
        <fullName evidence="1">Uncharacterized protein</fullName>
    </submittedName>
</protein>
<name>A0A081CY40_9HYPH</name>
<organism evidence="1 2">
    <name type="scientific">Agrobacterium rubi TR3 = NBRC 13261</name>
    <dbReference type="NCBI Taxonomy" id="1368415"/>
    <lineage>
        <taxon>Bacteria</taxon>
        <taxon>Pseudomonadati</taxon>
        <taxon>Pseudomonadota</taxon>
        <taxon>Alphaproteobacteria</taxon>
        <taxon>Hyphomicrobiales</taxon>
        <taxon>Rhizobiaceae</taxon>
        <taxon>Rhizobium/Agrobacterium group</taxon>
        <taxon>Agrobacterium</taxon>
    </lineage>
</organism>
<dbReference type="RefSeq" id="WP_045231136.1">
    <property type="nucleotide sequence ID" value="NZ_BBJU01000018.1"/>
</dbReference>
<dbReference type="AlphaFoldDB" id="A0A081CY40"/>
<evidence type="ECO:0000313" key="1">
    <source>
        <dbReference type="EMBL" id="GAK71586.1"/>
    </source>
</evidence>
<comment type="caution">
    <text evidence="1">The sequence shown here is derived from an EMBL/GenBank/DDBJ whole genome shotgun (WGS) entry which is preliminary data.</text>
</comment>
<proteinExistence type="predicted"/>
<dbReference type="EMBL" id="BBJU01000018">
    <property type="protein sequence ID" value="GAK71586.1"/>
    <property type="molecule type" value="Genomic_DNA"/>
</dbReference>
<dbReference type="Proteomes" id="UP000028701">
    <property type="component" value="Unassembled WGS sequence"/>
</dbReference>
<sequence length="286" mass="32333">MNYTHAELTAHPHLLGAIRGLARNLRAAYNDNPRIARLLSAHQKWLLTQAGMALNLETAPRGFTVAQLRELVTDNGIASRNTVQNYLDQLEIYRYIEKVGPTTVRPRRYRATAISQQNMLMWYVANLAALDGMDGGTRAATMMAQPELMALAQPRAARNCLLDKEWVDPPARVGLFLWTEAGALVMDEFISRIEDADRQCDRIDIGFVDARAMASEFMMSRTHLQRLLNKAAEQGTMGWHDDSLRSGMWFSRDFLDEYCSWQAIKFVYVNDAFLAACDAAKDTLPE</sequence>
<evidence type="ECO:0000313" key="2">
    <source>
        <dbReference type="Proteomes" id="UP000028701"/>
    </source>
</evidence>
<gene>
    <name evidence="1" type="ORF">RRU01S_18_00410</name>
</gene>
<reference evidence="1 2" key="1">
    <citation type="submission" date="2014-08" db="EMBL/GenBank/DDBJ databases">
        <title>Whole genome shotgun sequence of Rhizobium rubi NBRC 13261.</title>
        <authorList>
            <person name="Katano-Makiyama Y."/>
            <person name="Hosoyama A."/>
            <person name="Hashimoto M."/>
            <person name="Hosoyama Y."/>
            <person name="Noguchi M."/>
            <person name="Tsuchikane K."/>
            <person name="Uohara A."/>
            <person name="Ohji S."/>
            <person name="Ichikawa N."/>
            <person name="Kimura A."/>
            <person name="Yamazoe A."/>
            <person name="Fujita N."/>
        </authorList>
    </citation>
    <scope>NUCLEOTIDE SEQUENCE [LARGE SCALE GENOMIC DNA]</scope>
    <source>
        <strain evidence="1 2">NBRC 13261</strain>
    </source>
</reference>
<dbReference type="eggNOG" id="ENOG5033RET">
    <property type="taxonomic scope" value="Bacteria"/>
</dbReference>
<accession>A0A081CY40</accession>
<dbReference type="OrthoDB" id="7875733at2"/>